<evidence type="ECO:0000313" key="1">
    <source>
        <dbReference type="EMBL" id="KAH3874879.1"/>
    </source>
</evidence>
<organism evidence="1 2">
    <name type="scientific">Dreissena polymorpha</name>
    <name type="common">Zebra mussel</name>
    <name type="synonym">Mytilus polymorpha</name>
    <dbReference type="NCBI Taxonomy" id="45954"/>
    <lineage>
        <taxon>Eukaryota</taxon>
        <taxon>Metazoa</taxon>
        <taxon>Spiralia</taxon>
        <taxon>Lophotrochozoa</taxon>
        <taxon>Mollusca</taxon>
        <taxon>Bivalvia</taxon>
        <taxon>Autobranchia</taxon>
        <taxon>Heteroconchia</taxon>
        <taxon>Euheterodonta</taxon>
        <taxon>Imparidentia</taxon>
        <taxon>Neoheterodontei</taxon>
        <taxon>Myida</taxon>
        <taxon>Dreissenoidea</taxon>
        <taxon>Dreissenidae</taxon>
        <taxon>Dreissena</taxon>
    </lineage>
</organism>
<reference evidence="1" key="1">
    <citation type="journal article" date="2019" name="bioRxiv">
        <title>The Genome of the Zebra Mussel, Dreissena polymorpha: A Resource for Invasive Species Research.</title>
        <authorList>
            <person name="McCartney M.A."/>
            <person name="Auch B."/>
            <person name="Kono T."/>
            <person name="Mallez S."/>
            <person name="Zhang Y."/>
            <person name="Obille A."/>
            <person name="Becker A."/>
            <person name="Abrahante J.E."/>
            <person name="Garbe J."/>
            <person name="Badalamenti J.P."/>
            <person name="Herman A."/>
            <person name="Mangelson H."/>
            <person name="Liachko I."/>
            <person name="Sullivan S."/>
            <person name="Sone E.D."/>
            <person name="Koren S."/>
            <person name="Silverstein K.A.T."/>
            <person name="Beckman K.B."/>
            <person name="Gohl D.M."/>
        </authorList>
    </citation>
    <scope>NUCLEOTIDE SEQUENCE</scope>
    <source>
        <strain evidence="1">Duluth1</strain>
        <tissue evidence="1">Whole animal</tissue>
    </source>
</reference>
<evidence type="ECO:0000313" key="2">
    <source>
        <dbReference type="Proteomes" id="UP000828390"/>
    </source>
</evidence>
<gene>
    <name evidence="1" type="ORF">DPMN_038134</name>
</gene>
<sequence>MLPHGYSTVHDHFPIAIRPYTSSCHDLYPIRSTSTRVILDRITIWSCEDLVAIELRSTWSS</sequence>
<dbReference type="AlphaFoldDB" id="A0A9D4MEV3"/>
<accession>A0A9D4MEV3</accession>
<protein>
    <submittedName>
        <fullName evidence="1">Uncharacterized protein</fullName>
    </submittedName>
</protein>
<keyword evidence="2" id="KW-1185">Reference proteome</keyword>
<reference evidence="1" key="2">
    <citation type="submission" date="2020-11" db="EMBL/GenBank/DDBJ databases">
        <authorList>
            <person name="McCartney M.A."/>
            <person name="Auch B."/>
            <person name="Kono T."/>
            <person name="Mallez S."/>
            <person name="Becker A."/>
            <person name="Gohl D.M."/>
            <person name="Silverstein K.A.T."/>
            <person name="Koren S."/>
            <person name="Bechman K.B."/>
            <person name="Herman A."/>
            <person name="Abrahante J.E."/>
            <person name="Garbe J."/>
        </authorList>
    </citation>
    <scope>NUCLEOTIDE SEQUENCE</scope>
    <source>
        <strain evidence="1">Duluth1</strain>
        <tissue evidence="1">Whole animal</tissue>
    </source>
</reference>
<comment type="caution">
    <text evidence="1">The sequence shown here is derived from an EMBL/GenBank/DDBJ whole genome shotgun (WGS) entry which is preliminary data.</text>
</comment>
<name>A0A9D4MEV3_DREPO</name>
<dbReference type="Proteomes" id="UP000828390">
    <property type="component" value="Unassembled WGS sequence"/>
</dbReference>
<proteinExistence type="predicted"/>
<dbReference type="EMBL" id="JAIWYP010000002">
    <property type="protein sequence ID" value="KAH3874879.1"/>
    <property type="molecule type" value="Genomic_DNA"/>
</dbReference>